<evidence type="ECO:0000256" key="8">
    <source>
        <dbReference type="ARBA" id="ARBA00022833"/>
    </source>
</evidence>
<feature type="domain" description="CCHC-type" evidence="17">
    <location>
        <begin position="1356"/>
        <end position="1369"/>
    </location>
</feature>
<reference evidence="19" key="2">
    <citation type="submission" date="2021-09" db="EMBL/GenBank/DDBJ databases">
        <authorList>
            <person name="Jia N."/>
            <person name="Wang J."/>
            <person name="Shi W."/>
            <person name="Du L."/>
            <person name="Sun Y."/>
            <person name="Zhan W."/>
            <person name="Jiang J."/>
            <person name="Wang Q."/>
            <person name="Zhang B."/>
            <person name="Ji P."/>
            <person name="Sakyi L.B."/>
            <person name="Cui X."/>
            <person name="Yuan T."/>
            <person name="Jiang B."/>
            <person name="Yang W."/>
            <person name="Lam T.T.-Y."/>
            <person name="Chang Q."/>
            <person name="Ding S."/>
            <person name="Wang X."/>
            <person name="Zhu J."/>
            <person name="Ruan X."/>
            <person name="Zhao L."/>
            <person name="Wei J."/>
            <person name="Que T."/>
            <person name="Du C."/>
            <person name="Cheng J."/>
            <person name="Dai P."/>
            <person name="Han X."/>
            <person name="Huang E."/>
            <person name="Gao Y."/>
            <person name="Liu J."/>
            <person name="Shao H."/>
            <person name="Ye R."/>
            <person name="Li L."/>
            <person name="Wei W."/>
            <person name="Wang X."/>
            <person name="Wang C."/>
            <person name="Huo Q."/>
            <person name="Li W."/>
            <person name="Guo W."/>
            <person name="Chen H."/>
            <person name="Chen S."/>
            <person name="Zhou L."/>
            <person name="Zhou L."/>
            <person name="Ni X."/>
            <person name="Tian J."/>
            <person name="Zhou Y."/>
            <person name="Sheng Y."/>
            <person name="Liu T."/>
            <person name="Pan Y."/>
            <person name="Xia L."/>
            <person name="Li J."/>
            <person name="Zhao F."/>
            <person name="Cao W."/>
        </authorList>
    </citation>
    <scope>NUCLEOTIDE SEQUENCE</scope>
    <source>
        <strain evidence="19">Rmic-2018</strain>
        <tissue evidence="19">Larvae</tissue>
    </source>
</reference>
<feature type="domain" description="PHD-type" evidence="16">
    <location>
        <begin position="89"/>
        <end position="142"/>
    </location>
</feature>
<dbReference type="InterPro" id="IPR041430">
    <property type="entry name" value="ADD_ATRX"/>
</dbReference>
<feature type="compositionally biased region" description="Pro residues" evidence="15">
    <location>
        <begin position="1320"/>
        <end position="1329"/>
    </location>
</feature>
<evidence type="ECO:0000256" key="4">
    <source>
        <dbReference type="ARBA" id="ARBA00022741"/>
    </source>
</evidence>
<organism evidence="19 20">
    <name type="scientific">Rhipicephalus microplus</name>
    <name type="common">Cattle tick</name>
    <name type="synonym">Boophilus microplus</name>
    <dbReference type="NCBI Taxonomy" id="6941"/>
    <lineage>
        <taxon>Eukaryota</taxon>
        <taxon>Metazoa</taxon>
        <taxon>Ecdysozoa</taxon>
        <taxon>Arthropoda</taxon>
        <taxon>Chelicerata</taxon>
        <taxon>Arachnida</taxon>
        <taxon>Acari</taxon>
        <taxon>Parasitiformes</taxon>
        <taxon>Ixodida</taxon>
        <taxon>Ixodoidea</taxon>
        <taxon>Ixodidae</taxon>
        <taxon>Rhipicephalinae</taxon>
        <taxon>Rhipicephalus</taxon>
        <taxon>Boophilus</taxon>
    </lineage>
</organism>
<keyword evidence="3" id="KW-0479">Metal-binding</keyword>
<feature type="compositionally biased region" description="Basic and acidic residues" evidence="15">
    <location>
        <begin position="907"/>
        <end position="931"/>
    </location>
</feature>
<feature type="compositionally biased region" description="Polar residues" evidence="15">
    <location>
        <begin position="258"/>
        <end position="273"/>
    </location>
</feature>
<dbReference type="GO" id="GO:0006338">
    <property type="term" value="P:chromatin remodeling"/>
    <property type="evidence" value="ECO:0007669"/>
    <property type="project" value="TreeGrafter"/>
</dbReference>
<evidence type="ECO:0000259" key="16">
    <source>
        <dbReference type="PROSITE" id="PS50016"/>
    </source>
</evidence>
<dbReference type="GO" id="GO:0016787">
    <property type="term" value="F:hydrolase activity"/>
    <property type="evidence" value="ECO:0007669"/>
    <property type="project" value="UniProtKB-KW"/>
</dbReference>
<evidence type="ECO:0000256" key="12">
    <source>
        <dbReference type="ARBA" id="ARBA00023242"/>
    </source>
</evidence>
<keyword evidence="7" id="KW-0378">Hydrolase</keyword>
<dbReference type="VEuPathDB" id="VectorBase:LOC119170470"/>
<dbReference type="VEuPathDB" id="VectorBase:LOC119170471"/>
<feature type="compositionally biased region" description="Basic residues" evidence="15">
    <location>
        <begin position="538"/>
        <end position="549"/>
    </location>
</feature>
<keyword evidence="12" id="KW-0539">Nucleus</keyword>
<dbReference type="GO" id="GO:0005634">
    <property type="term" value="C:nucleus"/>
    <property type="evidence" value="ECO:0007669"/>
    <property type="project" value="UniProtKB-SubCell"/>
</dbReference>
<dbReference type="InterPro" id="IPR019787">
    <property type="entry name" value="Znf_PHD-finger"/>
</dbReference>
<dbReference type="GO" id="GO:0006281">
    <property type="term" value="P:DNA repair"/>
    <property type="evidence" value="ECO:0007669"/>
    <property type="project" value="UniProtKB-KW"/>
</dbReference>
<feature type="region of interest" description="Disordered" evidence="15">
    <location>
        <begin position="715"/>
        <end position="764"/>
    </location>
</feature>
<feature type="compositionally biased region" description="Basic and acidic residues" evidence="15">
    <location>
        <begin position="1342"/>
        <end position="1354"/>
    </location>
</feature>
<feature type="region of interest" description="Disordered" evidence="15">
    <location>
        <begin position="903"/>
        <end position="1007"/>
    </location>
</feature>
<dbReference type="GO" id="GO:0010468">
    <property type="term" value="P:regulation of gene expression"/>
    <property type="evidence" value="ECO:0007669"/>
    <property type="project" value="UniProtKB-ARBA"/>
</dbReference>
<dbReference type="GO" id="GO:0005721">
    <property type="term" value="C:pericentric heterochromatin"/>
    <property type="evidence" value="ECO:0007669"/>
    <property type="project" value="TreeGrafter"/>
</dbReference>
<dbReference type="Gene3D" id="3.30.40.10">
    <property type="entry name" value="Zinc/RING finger domain, C3HC4 (zinc finger)"/>
    <property type="match status" value="1"/>
</dbReference>
<keyword evidence="4" id="KW-0547">Nucleotide-binding</keyword>
<evidence type="ECO:0000256" key="7">
    <source>
        <dbReference type="ARBA" id="ARBA00022801"/>
    </source>
</evidence>
<dbReference type="PROSITE" id="PS50016">
    <property type="entry name" value="ZF_PHD_2"/>
    <property type="match status" value="1"/>
</dbReference>
<keyword evidence="5" id="KW-0227">DNA damage</keyword>
<feature type="compositionally biased region" description="Basic residues" evidence="15">
    <location>
        <begin position="238"/>
        <end position="249"/>
    </location>
</feature>
<dbReference type="GO" id="GO:0003678">
    <property type="term" value="F:DNA helicase activity"/>
    <property type="evidence" value="ECO:0007669"/>
    <property type="project" value="UniProtKB-EC"/>
</dbReference>
<evidence type="ECO:0000256" key="6">
    <source>
        <dbReference type="ARBA" id="ARBA00022771"/>
    </source>
</evidence>
<feature type="compositionally biased region" description="Acidic residues" evidence="15">
    <location>
        <begin position="998"/>
        <end position="1007"/>
    </location>
</feature>
<evidence type="ECO:0000256" key="11">
    <source>
        <dbReference type="ARBA" id="ARBA00023204"/>
    </source>
</evidence>
<dbReference type="SUPFAM" id="SSF57903">
    <property type="entry name" value="FYVE/PHD zinc finger"/>
    <property type="match status" value="1"/>
</dbReference>
<sequence>MMPRSVRTLQPRTAVRPFRTMFDEDEVIVITDDEEIGNLSVVCTSCGEQINHHDKRKVHLHRLLNVLVCKRCHGYYGDGQFQKDDSGTDEYCSWCAEGGNLLVCDKCTRAFCKNCIRRNLSRREVTRVSSLNEWHCYVCDPAPLVPMVNFAEMIGGYSRQVANSTSAGTSDAGASMKLSEAEVYRLALEKSMELQQLLATMGTPGGAEELLPSMSKLLRDHARSFSRIAHSAEECQKRKMKSQKKRAGQKRASEECQESSASVDSQPSNATKQAKNKNLLALDEVSGHFSSSDQEDLSAKRDKHIKGDNELDAKSDAPSAIVNNASEMAGDPLTNVAADSPPHEQHTNATKLDSESNAHCAKVTSDTAKLSTLQADKAHSSNAEATKDGVNGCDEPVLLKSDGQVADDAGCFVKEVSDNGEETLAQKPENIKKQDAASPPIDVPPVLSLGDEFSPVVLNGESENDSESLTDLFIEQKTDADKSQVIPETPPMEEELKAADQQAERGPGELRADIRRRESVSTVDMSSSDEDGDNVGKVARRLKKSARKASRGDAASVDADSRATESFPSSGEGENKQSTPQESVRRKKRTSLSEDVKARRALIRSLHYTSKSSSEDELDDPLTSMLRTPKQRSPRKRRRKSSSSGVQLSESASKCLEKASEKYGDPKLAMAVSVEIQRLDIDPSIIAAAKMEIEDSMDEEEKEIARLLAPIRMPRKAPKKEASDAEIKGAPESEAGEVENKTKKLRGPKSKRKVSDSSDDFDEDDEVVACGSIMDIPGASFMMFKKNNLDVDTPPKAHPVNVRLFQSLWPLGQKAKGCRWLQKIKKKIIADEIVEPEECKKKRKKEAKEGDTEEAKATEVPVEETKEKVSEKEGSGGSSSEEIVRKKKPGKYEKLLRKNVFAELDELEPKKETSKESDKEEAAVKPPKVDQSESDSSVGFAPARKRKGKNAKKTAKASSDGSDFAVGKSKKGGASSSSDANKRKKKRKRIRMACSTADENDDDDDSCVEIIPGPSQEADGKGRKNIRKLISDKKLTEETKAAALAEEERKKRIAERQKLYNEALGKGPTEADTKVKQLVLEVDLKSKKPLVEVDEALVKSMKPHQVKGQTQPFRTRFNNHRTEVRPNKQLNSNKKSPVFGHVTTPVTSGGGAASFMYRTPPSSREPSPRRGEDTDANQEQRTSRRQQGLPPEYGLLHDKPRKTKAMTATAETMTTAASQPTMYNRHLTTDCAAAQASNSGDLRETIRAIVREELRKLLPSAQPQVDSIADIVREEVQQSLQIFHAPLPEPEAMSYAAALRHNATPRPRQNAAPSHFRRQTPPPPPPPPTSYRSPVAQRSAPRKTDVWRTPDHRPLCYHCGEAGHTYRRCQYRQMGLRGFAINAPRPQPGERPRDIADYLTGARWTLRSPSRSPSPSRLTSPHHRQYSGPTRGRSPSPYPGN</sequence>
<evidence type="ECO:0000256" key="13">
    <source>
        <dbReference type="ARBA" id="ARBA00047995"/>
    </source>
</evidence>
<dbReference type="GO" id="GO:0005524">
    <property type="term" value="F:ATP binding"/>
    <property type="evidence" value="ECO:0007669"/>
    <property type="project" value="UniProtKB-KW"/>
</dbReference>
<dbReference type="PROSITE" id="PS50158">
    <property type="entry name" value="ZF_CCHC"/>
    <property type="match status" value="1"/>
</dbReference>
<feature type="compositionally biased region" description="Basic residues" evidence="15">
    <location>
        <begin position="629"/>
        <end position="641"/>
    </location>
</feature>
<evidence type="ECO:0000256" key="3">
    <source>
        <dbReference type="ARBA" id="ARBA00022723"/>
    </source>
</evidence>
<dbReference type="GO" id="GO:0031490">
    <property type="term" value="F:chromatin DNA binding"/>
    <property type="evidence" value="ECO:0007669"/>
    <property type="project" value="TreeGrafter"/>
</dbReference>
<dbReference type="PANTHER" id="PTHR46357:SF1">
    <property type="entry name" value="TRANSCRIPTIONAL REGULATOR ATRX"/>
    <property type="match status" value="1"/>
</dbReference>
<feature type="compositionally biased region" description="Basic residues" evidence="15">
    <location>
        <begin position="943"/>
        <end position="955"/>
    </location>
</feature>
<evidence type="ECO:0000259" key="17">
    <source>
        <dbReference type="PROSITE" id="PS50158"/>
    </source>
</evidence>
<protein>
    <recommendedName>
        <fullName evidence="21">DNA helicase</fullName>
    </recommendedName>
</protein>
<keyword evidence="10" id="KW-0238">DNA-binding</keyword>
<comment type="subcellular location">
    <subcellularLocation>
        <location evidence="1">Nucleus</location>
    </subcellularLocation>
</comment>
<feature type="region of interest" description="Disordered" evidence="15">
    <location>
        <begin position="230"/>
        <end position="273"/>
    </location>
</feature>
<evidence type="ECO:0000256" key="14">
    <source>
        <dbReference type="PROSITE-ProRule" id="PRU00047"/>
    </source>
</evidence>
<feature type="region of interest" description="Disordered" evidence="15">
    <location>
        <begin position="1101"/>
        <end position="1201"/>
    </location>
</feature>
<feature type="compositionally biased region" description="Basic residues" evidence="15">
    <location>
        <begin position="982"/>
        <end position="991"/>
    </location>
</feature>
<comment type="caution">
    <text evidence="19">The sequence shown here is derived from an EMBL/GenBank/DDBJ whole genome shotgun (WGS) entry which is preliminary data.</text>
</comment>
<comment type="similarity">
    <text evidence="2">Belongs to the SNF2/RAD54 helicase family.</text>
</comment>
<dbReference type="InterPro" id="IPR001878">
    <property type="entry name" value="Znf_CCHC"/>
</dbReference>
<evidence type="ECO:0000256" key="5">
    <source>
        <dbReference type="ARBA" id="ARBA00022763"/>
    </source>
</evidence>
<keyword evidence="8" id="KW-0862">Zinc</keyword>
<feature type="compositionally biased region" description="Basic and acidic residues" evidence="15">
    <location>
        <begin position="846"/>
        <end position="874"/>
    </location>
</feature>
<evidence type="ECO:0000256" key="10">
    <source>
        <dbReference type="ARBA" id="ARBA00023125"/>
    </source>
</evidence>
<feature type="compositionally biased region" description="Basic and acidic residues" evidence="15">
    <location>
        <begin position="719"/>
        <end position="731"/>
    </location>
</feature>
<feature type="compositionally biased region" description="Basic and acidic residues" evidence="15">
    <location>
        <begin position="655"/>
        <end position="665"/>
    </location>
</feature>
<evidence type="ECO:0000256" key="1">
    <source>
        <dbReference type="ARBA" id="ARBA00004123"/>
    </source>
</evidence>
<dbReference type="EMBL" id="JABSTU010000007">
    <property type="protein sequence ID" value="KAH8025338.1"/>
    <property type="molecule type" value="Genomic_DNA"/>
</dbReference>
<feature type="region of interest" description="Disordered" evidence="15">
    <location>
        <begin position="1303"/>
        <end position="1354"/>
    </location>
</feature>
<feature type="region of interest" description="Disordered" evidence="15">
    <location>
        <begin position="1402"/>
        <end position="1441"/>
    </location>
</feature>
<feature type="region of interest" description="Disordered" evidence="15">
    <location>
        <begin position="838"/>
        <end position="889"/>
    </location>
</feature>
<evidence type="ECO:0000259" key="18">
    <source>
        <dbReference type="PROSITE" id="PS51533"/>
    </source>
</evidence>
<evidence type="ECO:0000256" key="15">
    <source>
        <dbReference type="SAM" id="MobiDB-lite"/>
    </source>
</evidence>
<keyword evidence="11" id="KW-0234">DNA repair</keyword>
<evidence type="ECO:0000256" key="2">
    <source>
        <dbReference type="ARBA" id="ARBA00007025"/>
    </source>
</evidence>
<keyword evidence="20" id="KW-1185">Reference proteome</keyword>
<dbReference type="PROSITE" id="PS51533">
    <property type="entry name" value="ADD"/>
    <property type="match status" value="1"/>
</dbReference>
<keyword evidence="6 14" id="KW-0863">Zinc-finger</keyword>
<evidence type="ECO:0000313" key="20">
    <source>
        <dbReference type="Proteomes" id="UP000821866"/>
    </source>
</evidence>
<dbReference type="Pfam" id="PF17981">
    <property type="entry name" value="ADD_ATRX"/>
    <property type="match status" value="1"/>
</dbReference>
<comment type="catalytic activity">
    <reaction evidence="13">
        <text>ATP + H2O = ADP + phosphate + H(+)</text>
        <dbReference type="Rhea" id="RHEA:13065"/>
        <dbReference type="ChEBI" id="CHEBI:15377"/>
        <dbReference type="ChEBI" id="CHEBI:15378"/>
        <dbReference type="ChEBI" id="CHEBI:30616"/>
        <dbReference type="ChEBI" id="CHEBI:43474"/>
        <dbReference type="ChEBI" id="CHEBI:456216"/>
        <dbReference type="EC" id="3.6.4.12"/>
    </reaction>
</comment>
<feature type="domain" description="PHD-type" evidence="18">
    <location>
        <begin position="31"/>
        <end position="167"/>
    </location>
</feature>
<feature type="region of interest" description="Disordered" evidence="15">
    <location>
        <begin position="421"/>
        <end position="666"/>
    </location>
</feature>
<dbReference type="PANTHER" id="PTHR46357">
    <property type="entry name" value="TRANSCRIPTIONAL REGULATOR ATRX"/>
    <property type="match status" value="1"/>
</dbReference>
<name>A0A9J6DTX5_RHIMP</name>
<dbReference type="InterPro" id="IPR052131">
    <property type="entry name" value="ATRX_domain-containing"/>
</dbReference>
<evidence type="ECO:0000313" key="19">
    <source>
        <dbReference type="EMBL" id="KAH8025338.1"/>
    </source>
</evidence>
<dbReference type="GO" id="GO:0008270">
    <property type="term" value="F:zinc ion binding"/>
    <property type="evidence" value="ECO:0007669"/>
    <property type="project" value="UniProtKB-KW"/>
</dbReference>
<feature type="compositionally biased region" description="Low complexity" evidence="15">
    <location>
        <begin position="1405"/>
        <end position="1419"/>
    </location>
</feature>
<gene>
    <name evidence="19" type="ORF">HPB51_007051</name>
</gene>
<evidence type="ECO:0008006" key="21">
    <source>
        <dbReference type="Google" id="ProtNLM"/>
    </source>
</evidence>
<dbReference type="InterPro" id="IPR011011">
    <property type="entry name" value="Znf_FYVE_PHD"/>
</dbReference>
<dbReference type="Proteomes" id="UP000821866">
    <property type="component" value="Unassembled WGS sequence"/>
</dbReference>
<accession>A0A9J6DTX5</accession>
<dbReference type="InterPro" id="IPR013083">
    <property type="entry name" value="Znf_RING/FYVE/PHD"/>
</dbReference>
<feature type="compositionally biased region" description="Basic residues" evidence="15">
    <location>
        <begin position="743"/>
        <end position="752"/>
    </location>
</feature>
<keyword evidence="9" id="KW-0067">ATP-binding</keyword>
<evidence type="ECO:0000256" key="9">
    <source>
        <dbReference type="ARBA" id="ARBA00022840"/>
    </source>
</evidence>
<dbReference type="InterPro" id="IPR025766">
    <property type="entry name" value="ADD"/>
</dbReference>
<dbReference type="GO" id="GO:0031297">
    <property type="term" value="P:replication fork processing"/>
    <property type="evidence" value="ECO:0007669"/>
    <property type="project" value="TreeGrafter"/>
</dbReference>
<reference evidence="19" key="1">
    <citation type="journal article" date="2020" name="Cell">
        <title>Large-Scale Comparative Analyses of Tick Genomes Elucidate Their Genetic Diversity and Vector Capacities.</title>
        <authorList>
            <consortium name="Tick Genome and Microbiome Consortium (TIGMIC)"/>
            <person name="Jia N."/>
            <person name="Wang J."/>
            <person name="Shi W."/>
            <person name="Du L."/>
            <person name="Sun Y."/>
            <person name="Zhan W."/>
            <person name="Jiang J.F."/>
            <person name="Wang Q."/>
            <person name="Zhang B."/>
            <person name="Ji P."/>
            <person name="Bell-Sakyi L."/>
            <person name="Cui X.M."/>
            <person name="Yuan T.T."/>
            <person name="Jiang B.G."/>
            <person name="Yang W.F."/>
            <person name="Lam T.T."/>
            <person name="Chang Q.C."/>
            <person name="Ding S.J."/>
            <person name="Wang X.J."/>
            <person name="Zhu J.G."/>
            <person name="Ruan X.D."/>
            <person name="Zhao L."/>
            <person name="Wei J.T."/>
            <person name="Ye R.Z."/>
            <person name="Que T.C."/>
            <person name="Du C.H."/>
            <person name="Zhou Y.H."/>
            <person name="Cheng J.X."/>
            <person name="Dai P.F."/>
            <person name="Guo W.B."/>
            <person name="Han X.H."/>
            <person name="Huang E.J."/>
            <person name="Li L.F."/>
            <person name="Wei W."/>
            <person name="Gao Y.C."/>
            <person name="Liu J.Z."/>
            <person name="Shao H.Z."/>
            <person name="Wang X."/>
            <person name="Wang C.C."/>
            <person name="Yang T.C."/>
            <person name="Huo Q.B."/>
            <person name="Li W."/>
            <person name="Chen H.Y."/>
            <person name="Chen S.E."/>
            <person name="Zhou L.G."/>
            <person name="Ni X.B."/>
            <person name="Tian J.H."/>
            <person name="Sheng Y."/>
            <person name="Liu T."/>
            <person name="Pan Y.S."/>
            <person name="Xia L.Y."/>
            <person name="Li J."/>
            <person name="Zhao F."/>
            <person name="Cao W.C."/>
        </authorList>
    </citation>
    <scope>NUCLEOTIDE SEQUENCE</scope>
    <source>
        <strain evidence="19">Rmic-2018</strain>
    </source>
</reference>
<feature type="compositionally biased region" description="Basic and acidic residues" evidence="15">
    <location>
        <begin position="494"/>
        <end position="519"/>
    </location>
</feature>
<proteinExistence type="inferred from homology"/>
<dbReference type="CDD" id="cd11726">
    <property type="entry name" value="ADDz_ATRX"/>
    <property type="match status" value="1"/>
</dbReference>